<dbReference type="VEuPathDB" id="VectorBase:AMAM016283"/>
<name>A0A182SZ01_9DIPT</name>
<protein>
    <submittedName>
        <fullName evidence="1">Uncharacterized protein</fullName>
    </submittedName>
</protein>
<evidence type="ECO:0000313" key="2">
    <source>
        <dbReference type="Proteomes" id="UP000075901"/>
    </source>
</evidence>
<organism evidence="1 2">
    <name type="scientific">Anopheles maculatus</name>
    <dbReference type="NCBI Taxonomy" id="74869"/>
    <lineage>
        <taxon>Eukaryota</taxon>
        <taxon>Metazoa</taxon>
        <taxon>Ecdysozoa</taxon>
        <taxon>Arthropoda</taxon>
        <taxon>Hexapoda</taxon>
        <taxon>Insecta</taxon>
        <taxon>Pterygota</taxon>
        <taxon>Neoptera</taxon>
        <taxon>Endopterygota</taxon>
        <taxon>Diptera</taxon>
        <taxon>Nematocera</taxon>
        <taxon>Culicoidea</taxon>
        <taxon>Culicidae</taxon>
        <taxon>Anophelinae</taxon>
        <taxon>Anopheles</taxon>
        <taxon>Anopheles maculatus group</taxon>
    </lineage>
</organism>
<reference evidence="2" key="1">
    <citation type="submission" date="2013-09" db="EMBL/GenBank/DDBJ databases">
        <title>The Genome Sequence of Anopheles maculatus species B.</title>
        <authorList>
            <consortium name="The Broad Institute Genomics Platform"/>
            <person name="Neafsey D.E."/>
            <person name="Besansky N."/>
            <person name="Howell P."/>
            <person name="Walton C."/>
            <person name="Young S.K."/>
            <person name="Zeng Q."/>
            <person name="Gargeya S."/>
            <person name="Fitzgerald M."/>
            <person name="Haas B."/>
            <person name="Abouelleil A."/>
            <person name="Allen A.W."/>
            <person name="Alvarado L."/>
            <person name="Arachchi H.M."/>
            <person name="Berlin A.M."/>
            <person name="Chapman S.B."/>
            <person name="Gainer-Dewar J."/>
            <person name="Goldberg J."/>
            <person name="Griggs A."/>
            <person name="Gujja S."/>
            <person name="Hansen M."/>
            <person name="Howarth C."/>
            <person name="Imamovic A."/>
            <person name="Ireland A."/>
            <person name="Larimer J."/>
            <person name="McCowan C."/>
            <person name="Murphy C."/>
            <person name="Pearson M."/>
            <person name="Poon T.W."/>
            <person name="Priest M."/>
            <person name="Roberts A."/>
            <person name="Saif S."/>
            <person name="Shea T."/>
            <person name="Sisk P."/>
            <person name="Sykes S."/>
            <person name="Wortman J."/>
            <person name="Nusbaum C."/>
            <person name="Birren B."/>
        </authorList>
    </citation>
    <scope>NUCLEOTIDE SEQUENCE [LARGE SCALE GENOMIC DNA]</scope>
    <source>
        <strain evidence="2">maculatus3</strain>
    </source>
</reference>
<keyword evidence="2" id="KW-1185">Reference proteome</keyword>
<proteinExistence type="predicted"/>
<dbReference type="Proteomes" id="UP000075901">
    <property type="component" value="Unassembled WGS sequence"/>
</dbReference>
<accession>A0A182SZ01</accession>
<evidence type="ECO:0000313" key="1">
    <source>
        <dbReference type="EnsemblMetazoa" id="AMAM016283-PA"/>
    </source>
</evidence>
<sequence>MVSVVGGSILRVPSDMTLGHSWISLSASPYCLPPLWLDVRTRSERDAIAAATAEAVGAVDGNVVVAGGLPPVPPAAAAAGAAALTITSIFDELSGQTNGFAVYRFARNASRAIWTRGAYFPEVLEPAAPAPLGKLVGCPGTEKVGRKVAKLAAAAAAKPGSVVP</sequence>
<dbReference type="EnsemblMetazoa" id="AMAM016283-RA">
    <property type="protein sequence ID" value="AMAM016283-PA"/>
    <property type="gene ID" value="AMAM016283"/>
</dbReference>
<reference evidence="1" key="2">
    <citation type="submission" date="2020-05" db="UniProtKB">
        <authorList>
            <consortium name="EnsemblMetazoa"/>
        </authorList>
    </citation>
    <scope>IDENTIFICATION</scope>
    <source>
        <strain evidence="1">maculatus3</strain>
    </source>
</reference>
<dbReference type="AlphaFoldDB" id="A0A182SZ01"/>